<dbReference type="RefSeq" id="WP_132580195.1">
    <property type="nucleotide sequence ID" value="NZ_SMAJ01000003.1"/>
</dbReference>
<organism evidence="3 4">
    <name type="scientific">Paralcaligenes ureilyticus</name>
    <dbReference type="NCBI Taxonomy" id="627131"/>
    <lineage>
        <taxon>Bacteria</taxon>
        <taxon>Pseudomonadati</taxon>
        <taxon>Pseudomonadota</taxon>
        <taxon>Betaproteobacteria</taxon>
        <taxon>Burkholderiales</taxon>
        <taxon>Alcaligenaceae</taxon>
        <taxon>Paralcaligenes</taxon>
    </lineage>
</organism>
<dbReference type="SUPFAM" id="SSF53850">
    <property type="entry name" value="Periplasmic binding protein-like II"/>
    <property type="match status" value="1"/>
</dbReference>
<dbReference type="PANTHER" id="PTHR42928">
    <property type="entry name" value="TRICARBOXYLATE-BINDING PROTEIN"/>
    <property type="match status" value="1"/>
</dbReference>
<gene>
    <name evidence="3" type="ORF">EDC26_10387</name>
</gene>
<feature type="chain" id="PRO_5020480045" evidence="2">
    <location>
        <begin position="21"/>
        <end position="327"/>
    </location>
</feature>
<dbReference type="InterPro" id="IPR042100">
    <property type="entry name" value="Bug_dom1"/>
</dbReference>
<dbReference type="EMBL" id="SMAJ01000003">
    <property type="protein sequence ID" value="TCT09469.1"/>
    <property type="molecule type" value="Genomic_DNA"/>
</dbReference>
<feature type="signal peptide" evidence="2">
    <location>
        <begin position="1"/>
        <end position="20"/>
    </location>
</feature>
<dbReference type="Gene3D" id="3.40.190.10">
    <property type="entry name" value="Periplasmic binding protein-like II"/>
    <property type="match status" value="1"/>
</dbReference>
<keyword evidence="4" id="KW-1185">Reference proteome</keyword>
<dbReference type="PIRSF" id="PIRSF017082">
    <property type="entry name" value="YflP"/>
    <property type="match status" value="1"/>
</dbReference>
<reference evidence="3 4" key="1">
    <citation type="submission" date="2019-03" db="EMBL/GenBank/DDBJ databases">
        <title>Genomic Encyclopedia of Type Strains, Phase IV (KMG-IV): sequencing the most valuable type-strain genomes for metagenomic binning, comparative biology and taxonomic classification.</title>
        <authorList>
            <person name="Goeker M."/>
        </authorList>
    </citation>
    <scope>NUCLEOTIDE SEQUENCE [LARGE SCALE GENOMIC DNA]</scope>
    <source>
        <strain evidence="3 4">DSM 24591</strain>
    </source>
</reference>
<protein>
    <submittedName>
        <fullName evidence="3">Tripartite-type tricarboxylate transporter receptor subunit TctC</fullName>
    </submittedName>
</protein>
<proteinExistence type="inferred from homology"/>
<dbReference type="PANTHER" id="PTHR42928:SF5">
    <property type="entry name" value="BLR1237 PROTEIN"/>
    <property type="match status" value="1"/>
</dbReference>
<evidence type="ECO:0000313" key="4">
    <source>
        <dbReference type="Proteomes" id="UP000295525"/>
    </source>
</evidence>
<dbReference type="Pfam" id="PF03401">
    <property type="entry name" value="TctC"/>
    <property type="match status" value="1"/>
</dbReference>
<name>A0A4R3MB29_9BURK</name>
<comment type="similarity">
    <text evidence="1">Belongs to the UPF0065 (bug) family.</text>
</comment>
<dbReference type="Gene3D" id="3.40.190.150">
    <property type="entry name" value="Bordetella uptake gene, domain 1"/>
    <property type="match status" value="1"/>
</dbReference>
<dbReference type="OrthoDB" id="8678477at2"/>
<keyword evidence="2" id="KW-0732">Signal</keyword>
<evidence type="ECO:0000256" key="2">
    <source>
        <dbReference type="SAM" id="SignalP"/>
    </source>
</evidence>
<dbReference type="CDD" id="cd13577">
    <property type="entry name" value="PBP2_BugE_Glu"/>
    <property type="match status" value="1"/>
</dbReference>
<evidence type="ECO:0000256" key="1">
    <source>
        <dbReference type="ARBA" id="ARBA00006987"/>
    </source>
</evidence>
<keyword evidence="3" id="KW-0675">Receptor</keyword>
<evidence type="ECO:0000313" key="3">
    <source>
        <dbReference type="EMBL" id="TCT09469.1"/>
    </source>
</evidence>
<dbReference type="AlphaFoldDB" id="A0A4R3MB29"/>
<dbReference type="InterPro" id="IPR005064">
    <property type="entry name" value="BUG"/>
</dbReference>
<comment type="caution">
    <text evidence="3">The sequence shown here is derived from an EMBL/GenBank/DDBJ whole genome shotgun (WGS) entry which is preliminary data.</text>
</comment>
<sequence length="327" mass="34505">MALFSNKLLVLALAAGSVLAAPAAQAAAYPEHAIRVIVPFAPGGSTDIVARIVTQRMSQLMGQTLVVENRGGAGGAIGAAEAARAKPDGYTLSIATVSTMAVNAACRPHDLTYNPLTDFLPITNFANVPNVIEVNPKFPAKDFKEFVAVLKKNPGKYSFGSSGTCGVLHLFGEAFKMATGTDIVHVPYKGSGPAVTDAVGGQIEILFDNMPSSMPQILAGHLRAMAIAWPERLSALKDVPTLAEVGYPQLNQPAWYGLLAPKGTPVEIINKLHDAAVMALKDPKVIDALEKQGAKPSGNTPAEFAKEIKEQYDWAKDVVAKGHISLK</sequence>
<accession>A0A4R3MB29</accession>
<dbReference type="Proteomes" id="UP000295525">
    <property type="component" value="Unassembled WGS sequence"/>
</dbReference>